<gene>
    <name evidence="1" type="ORF">Q5H94_15930</name>
</gene>
<keyword evidence="2" id="KW-1185">Reference proteome</keyword>
<dbReference type="Proteomes" id="UP001176468">
    <property type="component" value="Unassembled WGS sequence"/>
</dbReference>
<sequence length="88" mass="10216">MARVQQTFSNNKEGPIYVSVEPWPECFELQPGDRLTLIWNAPESGDAIQVDFINDHELVIWPNGETHEMKYLINGEEAEGRSWTFKHK</sequence>
<protein>
    <submittedName>
        <fullName evidence="1">Uncharacterized protein</fullName>
    </submittedName>
</protein>
<proteinExistence type="predicted"/>
<evidence type="ECO:0000313" key="1">
    <source>
        <dbReference type="EMBL" id="MDO7843822.1"/>
    </source>
</evidence>
<evidence type="ECO:0000313" key="2">
    <source>
        <dbReference type="Proteomes" id="UP001176468"/>
    </source>
</evidence>
<reference evidence="1" key="1">
    <citation type="submission" date="2023-07" db="EMBL/GenBank/DDBJ databases">
        <authorList>
            <person name="Kim M.K."/>
        </authorList>
    </citation>
    <scope>NUCLEOTIDE SEQUENCE</scope>
    <source>
        <strain evidence="1">CA1-15</strain>
    </source>
</reference>
<comment type="caution">
    <text evidence="1">The sequence shown here is derived from an EMBL/GenBank/DDBJ whole genome shotgun (WGS) entry which is preliminary data.</text>
</comment>
<organism evidence="1 2">
    <name type="scientific">Sphingomonas immobilis</name>
    <dbReference type="NCBI Taxonomy" id="3063997"/>
    <lineage>
        <taxon>Bacteria</taxon>
        <taxon>Pseudomonadati</taxon>
        <taxon>Pseudomonadota</taxon>
        <taxon>Alphaproteobacteria</taxon>
        <taxon>Sphingomonadales</taxon>
        <taxon>Sphingomonadaceae</taxon>
        <taxon>Sphingomonas</taxon>
    </lineage>
</organism>
<name>A0ABT9A1W5_9SPHN</name>
<accession>A0ABT9A1W5</accession>
<dbReference type="EMBL" id="JAUQSZ010000011">
    <property type="protein sequence ID" value="MDO7843822.1"/>
    <property type="molecule type" value="Genomic_DNA"/>
</dbReference>
<dbReference type="RefSeq" id="WP_304562281.1">
    <property type="nucleotide sequence ID" value="NZ_JAUQSZ010000011.1"/>
</dbReference>